<accession>A0A4R0YMV9</accession>
<dbReference type="AlphaFoldDB" id="A0A4R0YMV9"/>
<protein>
    <submittedName>
        <fullName evidence="1">Uncharacterized protein</fullName>
    </submittedName>
</protein>
<organism evidence="1 2">
    <name type="scientific">Dyella soli</name>
    <dbReference type="NCBI Taxonomy" id="522319"/>
    <lineage>
        <taxon>Bacteria</taxon>
        <taxon>Pseudomonadati</taxon>
        <taxon>Pseudomonadota</taxon>
        <taxon>Gammaproteobacteria</taxon>
        <taxon>Lysobacterales</taxon>
        <taxon>Rhodanobacteraceae</taxon>
        <taxon>Dyella</taxon>
    </lineage>
</organism>
<proteinExistence type="predicted"/>
<keyword evidence="2" id="KW-1185">Reference proteome</keyword>
<dbReference type="Proteomes" id="UP000291822">
    <property type="component" value="Unassembled WGS sequence"/>
</dbReference>
<sequence length="206" mass="22196">MLNSPPNLSYLKAAWAALAGISGANACQSYEAAGLSFRRVNHSTLVSRNAVQVSTMPIHYTRHELRQGFLGRIENEVRKAAGELQSVLFQDLEVPEGHSLVIELEECVRLLRRKGHRSLSIVIRPNEGAVVAAATHVEMRVFLDSPRACVFAHRAAPGGGALVDLLAAVPKKERLPRATSYVDLARRMVVTINGALVGSAVDAGAI</sequence>
<gene>
    <name evidence="1" type="ORF">EZM97_15155</name>
</gene>
<reference evidence="1 2" key="1">
    <citation type="submission" date="2019-02" db="EMBL/GenBank/DDBJ databases">
        <title>Dyella amyloliquefaciens sp. nov., isolated from forest soil.</title>
        <authorList>
            <person name="Gao Z.-H."/>
            <person name="Qiu L.-H."/>
        </authorList>
    </citation>
    <scope>NUCLEOTIDE SEQUENCE [LARGE SCALE GENOMIC DNA]</scope>
    <source>
        <strain evidence="1 2">KACC 12747</strain>
    </source>
</reference>
<name>A0A4R0YMV9_9GAMM</name>
<dbReference type="EMBL" id="SJTG01000002">
    <property type="protein sequence ID" value="TCI10237.1"/>
    <property type="molecule type" value="Genomic_DNA"/>
</dbReference>
<evidence type="ECO:0000313" key="1">
    <source>
        <dbReference type="EMBL" id="TCI10237.1"/>
    </source>
</evidence>
<comment type="caution">
    <text evidence="1">The sequence shown here is derived from an EMBL/GenBank/DDBJ whole genome shotgun (WGS) entry which is preliminary data.</text>
</comment>
<evidence type="ECO:0000313" key="2">
    <source>
        <dbReference type="Proteomes" id="UP000291822"/>
    </source>
</evidence>
<dbReference type="RefSeq" id="WP_131408064.1">
    <property type="nucleotide sequence ID" value="NZ_SJTG01000002.1"/>
</dbReference>